<proteinExistence type="predicted"/>
<dbReference type="OrthoDB" id="1037861at2"/>
<dbReference type="RefSeq" id="WP_116774154.1">
    <property type="nucleotide sequence ID" value="NZ_QDKG01000001.1"/>
</dbReference>
<dbReference type="InterPro" id="IPR002502">
    <property type="entry name" value="Amidase_domain"/>
</dbReference>
<gene>
    <name evidence="2" type="ORF">DC487_01290</name>
</gene>
<evidence type="ECO:0000313" key="2">
    <source>
        <dbReference type="EMBL" id="PVH26289.1"/>
    </source>
</evidence>
<comment type="caution">
    <text evidence="2">The sequence shown here is derived from an EMBL/GenBank/DDBJ whole genome shotgun (WGS) entry which is preliminary data.</text>
</comment>
<dbReference type="InterPro" id="IPR018247">
    <property type="entry name" value="EF_Hand_1_Ca_BS"/>
</dbReference>
<name>A0A2T8HLF8_9SPHI</name>
<dbReference type="GO" id="GO:0008745">
    <property type="term" value="F:N-acetylmuramoyl-L-alanine amidase activity"/>
    <property type="evidence" value="ECO:0007669"/>
    <property type="project" value="InterPro"/>
</dbReference>
<dbReference type="PROSITE" id="PS00018">
    <property type="entry name" value="EF_HAND_1"/>
    <property type="match status" value="1"/>
</dbReference>
<protein>
    <submittedName>
        <fullName evidence="2">N-acetylmuramoyl-L-alanine amidase</fullName>
    </submittedName>
</protein>
<evidence type="ECO:0000313" key="3">
    <source>
        <dbReference type="Proteomes" id="UP000245627"/>
    </source>
</evidence>
<dbReference type="InterPro" id="IPR036505">
    <property type="entry name" value="Amidase/PGRP_sf"/>
</dbReference>
<evidence type="ECO:0000259" key="1">
    <source>
        <dbReference type="Pfam" id="PF01510"/>
    </source>
</evidence>
<feature type="domain" description="N-acetylmuramoyl-L-alanine amidase" evidence="1">
    <location>
        <begin position="2"/>
        <end position="126"/>
    </location>
</feature>
<keyword evidence="3" id="KW-1185">Reference proteome</keyword>
<dbReference type="Proteomes" id="UP000245627">
    <property type="component" value="Unassembled WGS sequence"/>
</dbReference>
<organism evidence="2 3">
    <name type="scientific">Sphingobacterium corticibacter</name>
    <dbReference type="NCBI Taxonomy" id="2171749"/>
    <lineage>
        <taxon>Bacteria</taxon>
        <taxon>Pseudomonadati</taxon>
        <taxon>Bacteroidota</taxon>
        <taxon>Sphingobacteriia</taxon>
        <taxon>Sphingobacteriales</taxon>
        <taxon>Sphingobacteriaceae</taxon>
        <taxon>Sphingobacterium</taxon>
    </lineage>
</organism>
<sequence>MRKINRIVLHTTAGWADETPESIQRMWRVNLGWKNPGYHILIPTDGSLVHLADISKITNGVAGYNSDSVHASYIGGLVEIKNGKHIYGDTRTPEQKDGFWSAIEYFFKEIGKHQEIGHISIVGHRDLSPDLNGNGIIEQREWIKVCPTFNAMEEYGWIAGNKALERMKHRKTY</sequence>
<dbReference type="GO" id="GO:0009253">
    <property type="term" value="P:peptidoglycan catabolic process"/>
    <property type="evidence" value="ECO:0007669"/>
    <property type="project" value="InterPro"/>
</dbReference>
<accession>A0A2T8HLF8</accession>
<reference evidence="2 3" key="1">
    <citation type="submission" date="2018-04" db="EMBL/GenBank/DDBJ databases">
        <title>Sphingobacterium cortibacter sp. nov.</title>
        <authorList>
            <person name="Li Y."/>
        </authorList>
    </citation>
    <scope>NUCLEOTIDE SEQUENCE [LARGE SCALE GENOMIC DNA]</scope>
    <source>
        <strain evidence="2 3">2c-3</strain>
    </source>
</reference>
<dbReference type="Pfam" id="PF01510">
    <property type="entry name" value="Amidase_2"/>
    <property type="match status" value="1"/>
</dbReference>
<dbReference type="Gene3D" id="3.40.80.10">
    <property type="entry name" value="Peptidoglycan recognition protein-like"/>
    <property type="match status" value="1"/>
</dbReference>
<dbReference type="EMBL" id="QDKG01000001">
    <property type="protein sequence ID" value="PVH26289.1"/>
    <property type="molecule type" value="Genomic_DNA"/>
</dbReference>
<dbReference type="AlphaFoldDB" id="A0A2T8HLF8"/>
<dbReference type="SUPFAM" id="SSF55846">
    <property type="entry name" value="N-acetylmuramoyl-L-alanine amidase-like"/>
    <property type="match status" value="1"/>
</dbReference>